<accession>A0A0C7MW67</accession>
<keyword evidence="2 5" id="KW-0697">Rotamase</keyword>
<dbReference type="EC" id="5.2.1.8" evidence="5"/>
<evidence type="ECO:0000313" key="8">
    <source>
        <dbReference type="EMBL" id="CEP61830.1"/>
    </source>
</evidence>
<dbReference type="OrthoDB" id="1902587at2759"/>
<evidence type="ECO:0000313" key="9">
    <source>
        <dbReference type="Proteomes" id="UP000054304"/>
    </source>
</evidence>
<keyword evidence="3 5" id="KW-0413">Isomerase</keyword>
<evidence type="ECO:0000256" key="1">
    <source>
        <dbReference type="ARBA" id="ARBA00000971"/>
    </source>
</evidence>
<dbReference type="GO" id="GO:1901711">
    <property type="term" value="P:negative regulation of homoserine biosynthetic process"/>
    <property type="evidence" value="ECO:0007669"/>
    <property type="project" value="EnsemblFungi"/>
</dbReference>
<dbReference type="GO" id="GO:1903332">
    <property type="term" value="P:regulation of protein folding"/>
    <property type="evidence" value="ECO:0007669"/>
    <property type="project" value="EnsemblFungi"/>
</dbReference>
<evidence type="ECO:0000259" key="7">
    <source>
        <dbReference type="PROSITE" id="PS50059"/>
    </source>
</evidence>
<dbReference type="GO" id="GO:0003755">
    <property type="term" value="F:peptidyl-prolyl cis-trans isomerase activity"/>
    <property type="evidence" value="ECO:0007669"/>
    <property type="project" value="UniProtKB-KW"/>
</dbReference>
<dbReference type="EMBL" id="LN736363">
    <property type="protein sequence ID" value="CEP61830.1"/>
    <property type="molecule type" value="Genomic_DNA"/>
</dbReference>
<comment type="catalytic activity">
    <reaction evidence="1 5">
        <text>[protein]-peptidylproline (omega=180) = [protein]-peptidylproline (omega=0)</text>
        <dbReference type="Rhea" id="RHEA:16237"/>
        <dbReference type="Rhea" id="RHEA-COMP:10747"/>
        <dbReference type="Rhea" id="RHEA-COMP:10748"/>
        <dbReference type="ChEBI" id="CHEBI:83833"/>
        <dbReference type="ChEBI" id="CHEBI:83834"/>
        <dbReference type="EC" id="5.2.1.8"/>
    </reaction>
</comment>
<evidence type="ECO:0000256" key="3">
    <source>
        <dbReference type="ARBA" id="ARBA00023235"/>
    </source>
</evidence>
<dbReference type="InterPro" id="IPR046357">
    <property type="entry name" value="PPIase_dom_sf"/>
</dbReference>
<name>A0A0C7MW67_9SACH</name>
<dbReference type="GeneID" id="34685273"/>
<evidence type="ECO:0000256" key="6">
    <source>
        <dbReference type="SAM" id="MobiDB-lite"/>
    </source>
</evidence>
<dbReference type="FunFam" id="3.10.50.40:FF:000025">
    <property type="entry name" value="Peptidylprolyl isomerase"/>
    <property type="match status" value="1"/>
</dbReference>
<dbReference type="Proteomes" id="UP000054304">
    <property type="component" value="Unassembled WGS sequence"/>
</dbReference>
<organism evidence="8 9">
    <name type="scientific">Lachancea lanzarotensis</name>
    <dbReference type="NCBI Taxonomy" id="1245769"/>
    <lineage>
        <taxon>Eukaryota</taxon>
        <taxon>Fungi</taxon>
        <taxon>Dikarya</taxon>
        <taxon>Ascomycota</taxon>
        <taxon>Saccharomycotina</taxon>
        <taxon>Saccharomycetes</taxon>
        <taxon>Saccharomycetales</taxon>
        <taxon>Saccharomycetaceae</taxon>
        <taxon>Lachancea</taxon>
    </lineage>
</organism>
<dbReference type="AlphaFoldDB" id="A0A0C7MW67"/>
<dbReference type="RefSeq" id="XP_022628062.1">
    <property type="nucleotide sequence ID" value="XM_022772615.1"/>
</dbReference>
<dbReference type="STRING" id="1245769.A0A0C7MW67"/>
<dbReference type="Gene3D" id="3.10.50.40">
    <property type="match status" value="1"/>
</dbReference>
<sequence length="114" mass="12146">MSETIEGNVKIDRLSPGDGSSFPKTGDLVTIHYTGTLENGQKFDSSLDRGSPFQCNIGVGQVIKGWDAGIPKLSVGEKARLTIPGPYAYGPRGFPGLIPPNATLVFDVELLKIN</sequence>
<proteinExistence type="inferred from homology"/>
<dbReference type="GO" id="GO:0070651">
    <property type="term" value="P:nonfunctional rRNA decay"/>
    <property type="evidence" value="ECO:0007669"/>
    <property type="project" value="EnsemblFungi"/>
</dbReference>
<evidence type="ECO:0000256" key="5">
    <source>
        <dbReference type="PROSITE-ProRule" id="PRU00277"/>
    </source>
</evidence>
<evidence type="ECO:0000256" key="4">
    <source>
        <dbReference type="ARBA" id="ARBA00038106"/>
    </source>
</evidence>
<dbReference type="GO" id="GO:0005527">
    <property type="term" value="F:macrolide binding"/>
    <property type="evidence" value="ECO:0007669"/>
    <property type="project" value="EnsemblFungi"/>
</dbReference>
<feature type="region of interest" description="Disordered" evidence="6">
    <location>
        <begin position="1"/>
        <end position="22"/>
    </location>
</feature>
<dbReference type="GO" id="GO:0006325">
    <property type="term" value="P:chromatin organization"/>
    <property type="evidence" value="ECO:0007669"/>
    <property type="project" value="EnsemblFungi"/>
</dbReference>
<dbReference type="GO" id="GO:0005737">
    <property type="term" value="C:cytoplasm"/>
    <property type="evidence" value="ECO:0007669"/>
    <property type="project" value="EnsemblFungi"/>
</dbReference>
<dbReference type="GO" id="GO:0044183">
    <property type="term" value="F:protein folding chaperone"/>
    <property type="evidence" value="ECO:0007669"/>
    <property type="project" value="EnsemblFungi"/>
</dbReference>
<keyword evidence="9" id="KW-1185">Reference proteome</keyword>
<dbReference type="GO" id="GO:0006366">
    <property type="term" value="P:transcription by RNA polymerase II"/>
    <property type="evidence" value="ECO:0007669"/>
    <property type="project" value="EnsemblFungi"/>
</dbReference>
<dbReference type="Pfam" id="PF00254">
    <property type="entry name" value="FKBP_C"/>
    <property type="match status" value="1"/>
</dbReference>
<reference evidence="8 9" key="1">
    <citation type="submission" date="2014-12" db="EMBL/GenBank/DDBJ databases">
        <authorList>
            <person name="Neuveglise Cecile"/>
        </authorList>
    </citation>
    <scope>NUCLEOTIDE SEQUENCE [LARGE SCALE GENOMIC DNA]</scope>
    <source>
        <strain evidence="8 9">CBS 12615</strain>
    </source>
</reference>
<gene>
    <name evidence="8" type="ORF">LALA0_S04e01684g</name>
</gene>
<dbReference type="PANTHER" id="PTHR10516">
    <property type="entry name" value="PEPTIDYL-PROLYL CIS-TRANS ISOMERASE"/>
    <property type="match status" value="1"/>
</dbReference>
<protein>
    <recommendedName>
        <fullName evidence="5">peptidylprolyl isomerase</fullName>
        <ecNumber evidence="5">5.2.1.8</ecNumber>
    </recommendedName>
</protein>
<dbReference type="PROSITE" id="PS50059">
    <property type="entry name" value="FKBP_PPIASE"/>
    <property type="match status" value="1"/>
</dbReference>
<feature type="domain" description="PPIase FKBP-type" evidence="7">
    <location>
        <begin position="26"/>
        <end position="114"/>
    </location>
</feature>
<comment type="similarity">
    <text evidence="4">Belongs to the FKBP-type PPIase family. FKBP1 subfamily.</text>
</comment>
<dbReference type="InterPro" id="IPR050689">
    <property type="entry name" value="FKBP-type_PPIase"/>
</dbReference>
<dbReference type="SUPFAM" id="SSF54534">
    <property type="entry name" value="FKBP-like"/>
    <property type="match status" value="1"/>
</dbReference>
<dbReference type="GO" id="GO:0001228">
    <property type="term" value="F:DNA-binding transcription activator activity, RNA polymerase II-specific"/>
    <property type="evidence" value="ECO:0007669"/>
    <property type="project" value="EnsemblFungi"/>
</dbReference>
<dbReference type="InterPro" id="IPR001179">
    <property type="entry name" value="PPIase_FKBP_dom"/>
</dbReference>
<evidence type="ECO:0000256" key="2">
    <source>
        <dbReference type="ARBA" id="ARBA00023110"/>
    </source>
</evidence>
<dbReference type="HOGENOM" id="CLU_013615_12_1_1"/>
<dbReference type="PANTHER" id="PTHR10516:SF443">
    <property type="entry name" value="FK506-BINDING PROTEIN 59-RELATED"/>
    <property type="match status" value="1"/>
</dbReference>